<accession>A0A9W9RJT7</accession>
<dbReference type="OrthoDB" id="4937900at2759"/>
<proteinExistence type="predicted"/>
<name>A0A9W9RJT7_9EURO</name>
<dbReference type="Proteomes" id="UP001147782">
    <property type="component" value="Unassembled WGS sequence"/>
</dbReference>
<dbReference type="EMBL" id="JAPZBS010000009">
    <property type="protein sequence ID" value="KAJ5358843.1"/>
    <property type="molecule type" value="Genomic_DNA"/>
</dbReference>
<reference evidence="1" key="2">
    <citation type="journal article" date="2023" name="IMA Fungus">
        <title>Comparative genomic study of the Penicillium genus elucidates a diverse pangenome and 15 lateral gene transfer events.</title>
        <authorList>
            <person name="Petersen C."/>
            <person name="Sorensen T."/>
            <person name="Nielsen M.R."/>
            <person name="Sondergaard T.E."/>
            <person name="Sorensen J.L."/>
            <person name="Fitzpatrick D.A."/>
            <person name="Frisvad J.C."/>
            <person name="Nielsen K.L."/>
        </authorList>
    </citation>
    <scope>NUCLEOTIDE SEQUENCE</scope>
    <source>
        <strain evidence="1">IBT 29864</strain>
    </source>
</reference>
<evidence type="ECO:0000313" key="2">
    <source>
        <dbReference type="Proteomes" id="UP001147782"/>
    </source>
</evidence>
<dbReference type="PANTHER" id="PTHR47784">
    <property type="entry name" value="STEROL UPTAKE CONTROL PROTEIN 2"/>
    <property type="match status" value="1"/>
</dbReference>
<dbReference type="PANTHER" id="PTHR47784:SF14">
    <property type="entry name" value="ZN(II)2CYS6 TRANSCRIPTION FACTOR (EUROFUNG)"/>
    <property type="match status" value="1"/>
</dbReference>
<sequence length="314" mass="35499">MRLFHQYLTSTCHTLSQDGLSAYHLSIVIPRMATSFPYLLDSILALSALHLATVEEENRITWLDAAVRYQSQACSGMGKILPDVTPEHYESAFVSSVLIFLFATGFPGISPDNQNNNPISEVLEGRRLIAGAAMLFERFNEMGVDAKLNGWLCLPDTEESLENNEQYSKTHLPIVLDMKLTVNRSIMESLDKLQATIEANETPQKELYQAIWQLLHNSIEPWPKIGPHGGVIAWPLFIPEPYISLLESGDWTARILFLHHVVALRLMCNRWYVRDRGRRLVLATLDPLGEIPDEWADIISWVKSSVEINTSIVT</sequence>
<evidence type="ECO:0000313" key="1">
    <source>
        <dbReference type="EMBL" id="KAJ5358843.1"/>
    </source>
</evidence>
<comment type="caution">
    <text evidence="1">The sequence shown here is derived from an EMBL/GenBank/DDBJ whole genome shotgun (WGS) entry which is preliminary data.</text>
</comment>
<keyword evidence="2" id="KW-1185">Reference proteome</keyword>
<organism evidence="1 2">
    <name type="scientific">Penicillium cataractarum</name>
    <dbReference type="NCBI Taxonomy" id="2100454"/>
    <lineage>
        <taxon>Eukaryota</taxon>
        <taxon>Fungi</taxon>
        <taxon>Dikarya</taxon>
        <taxon>Ascomycota</taxon>
        <taxon>Pezizomycotina</taxon>
        <taxon>Eurotiomycetes</taxon>
        <taxon>Eurotiomycetidae</taxon>
        <taxon>Eurotiales</taxon>
        <taxon>Aspergillaceae</taxon>
        <taxon>Penicillium</taxon>
    </lineage>
</organism>
<dbReference type="InterPro" id="IPR021858">
    <property type="entry name" value="Fun_TF"/>
</dbReference>
<reference evidence="1" key="1">
    <citation type="submission" date="2022-11" db="EMBL/GenBank/DDBJ databases">
        <authorList>
            <person name="Petersen C."/>
        </authorList>
    </citation>
    <scope>NUCLEOTIDE SEQUENCE</scope>
    <source>
        <strain evidence="1">IBT 29864</strain>
    </source>
</reference>
<dbReference type="RefSeq" id="XP_056550129.1">
    <property type="nucleotide sequence ID" value="XM_056704169.1"/>
</dbReference>
<dbReference type="Pfam" id="PF11951">
    <property type="entry name" value="Fungal_trans_2"/>
    <property type="match status" value="1"/>
</dbReference>
<dbReference type="AlphaFoldDB" id="A0A9W9RJT7"/>
<gene>
    <name evidence="1" type="ORF">N7496_011256</name>
</gene>
<dbReference type="InterPro" id="IPR053157">
    <property type="entry name" value="Sterol_Uptake_Regulator"/>
</dbReference>
<protein>
    <submittedName>
        <fullName evidence="1">Uncharacterized protein</fullName>
    </submittedName>
</protein>
<dbReference type="GO" id="GO:0001228">
    <property type="term" value="F:DNA-binding transcription activator activity, RNA polymerase II-specific"/>
    <property type="evidence" value="ECO:0007669"/>
    <property type="project" value="TreeGrafter"/>
</dbReference>
<dbReference type="GeneID" id="81443348"/>